<protein>
    <recommendedName>
        <fullName evidence="7">ABC3 transporter permease C-terminal domain-containing protein</fullName>
    </recommendedName>
</protein>
<reference evidence="10 11" key="1">
    <citation type="journal article" date="2019" name="Nat. Med.">
        <title>A library of human gut bacterial isolates paired with longitudinal multiomics data enables mechanistic microbiome research.</title>
        <authorList>
            <person name="Poyet M."/>
            <person name="Groussin M."/>
            <person name="Gibbons S.M."/>
            <person name="Avila-Pacheco J."/>
            <person name="Jiang X."/>
            <person name="Kearney S.M."/>
            <person name="Perrotta A.R."/>
            <person name="Berdy B."/>
            <person name="Zhao S."/>
            <person name="Lieberman T.D."/>
            <person name="Swanson P.K."/>
            <person name="Smith M."/>
            <person name="Roesemann S."/>
            <person name="Alexander J.E."/>
            <person name="Rich S.A."/>
            <person name="Livny J."/>
            <person name="Vlamakis H."/>
            <person name="Clish C."/>
            <person name="Bullock K."/>
            <person name="Deik A."/>
            <person name="Scott J."/>
            <person name="Pierce K.A."/>
            <person name="Xavier R.J."/>
            <person name="Alm E.J."/>
        </authorList>
    </citation>
    <scope>NUCLEOTIDE SEQUENCE [LARGE SCALE GENOMIC DNA]</scope>
    <source>
        <strain evidence="8 10">BIOML-A4</strain>
        <strain evidence="9 11">BIOML-A5</strain>
    </source>
</reference>
<evidence type="ECO:0000313" key="10">
    <source>
        <dbReference type="Proteomes" id="UP000433575"/>
    </source>
</evidence>
<feature type="transmembrane region" description="Helical" evidence="6">
    <location>
        <begin position="224"/>
        <end position="243"/>
    </location>
</feature>
<evidence type="ECO:0000259" key="7">
    <source>
        <dbReference type="Pfam" id="PF02687"/>
    </source>
</evidence>
<feature type="transmembrane region" description="Helical" evidence="6">
    <location>
        <begin position="52"/>
        <end position="74"/>
    </location>
</feature>
<dbReference type="InterPro" id="IPR003838">
    <property type="entry name" value="ABC3_permease_C"/>
</dbReference>
<dbReference type="Proteomes" id="UP000480929">
    <property type="component" value="Unassembled WGS sequence"/>
</dbReference>
<dbReference type="PANTHER" id="PTHR46795:SF3">
    <property type="entry name" value="ABC TRANSPORTER PERMEASE"/>
    <property type="match status" value="1"/>
</dbReference>
<dbReference type="GO" id="GO:0005886">
    <property type="term" value="C:plasma membrane"/>
    <property type="evidence" value="ECO:0007669"/>
    <property type="project" value="UniProtKB-SubCell"/>
</dbReference>
<dbReference type="Pfam" id="PF02687">
    <property type="entry name" value="FtsX"/>
    <property type="match status" value="1"/>
</dbReference>
<keyword evidence="11" id="KW-1185">Reference proteome</keyword>
<dbReference type="InterPro" id="IPR052536">
    <property type="entry name" value="ABC-4_Integral_Memb_Prot"/>
</dbReference>
<evidence type="ECO:0000313" key="11">
    <source>
        <dbReference type="Proteomes" id="UP000480929"/>
    </source>
</evidence>
<dbReference type="EMBL" id="WKPJ01000024">
    <property type="protein sequence ID" value="MSA90311.1"/>
    <property type="molecule type" value="Genomic_DNA"/>
</dbReference>
<evidence type="ECO:0000256" key="4">
    <source>
        <dbReference type="ARBA" id="ARBA00022989"/>
    </source>
</evidence>
<comment type="caution">
    <text evidence="8">The sequence shown here is derived from an EMBL/GenBank/DDBJ whole genome shotgun (WGS) entry which is preliminary data.</text>
</comment>
<sequence>MALKLIWRNIQRSGGDYLLLALTVTLLVAILCLANCIAVFGSIQAGFQTASLPVLIVIILFLLINTIHTFMLHQRAQALAVTLLLGMERRKLRRFYLGELCVIGIGCFLLGTLLGASLFSVVISPLLQIRTNTSWLSLMRKSILQTGGYFFLAELLSGMRIDRQLASLQISQLLVQKRRNHPIHRKNLRFWQRCFTISFALFLIFLIGIAAAQGVLLTLCVGGIALPMLACIIAFYQSLYAYFSHLRSAEKSGRIKGNRLLWLAELTTGAKTSANLNALLCVCLVFAASAFGFGMLLLDSGVNLFEGSMQTYMGFMQISLCLIFLILYFSALSLLQILDLKRQARSLKILHALGKDRASLNRWVCIQTLFHLGLPAGMGLALLTIAAPLINFRLNAEVSAFRQNQVLRLCGSFGFCFCALYLVYFLAVTVISRRNLKSVIES</sequence>
<keyword evidence="5 6" id="KW-0472">Membrane</keyword>
<evidence type="ECO:0000256" key="6">
    <source>
        <dbReference type="SAM" id="Phobius"/>
    </source>
</evidence>
<dbReference type="OrthoDB" id="9781780at2"/>
<evidence type="ECO:0000313" key="9">
    <source>
        <dbReference type="EMBL" id="MSC34041.1"/>
    </source>
</evidence>
<dbReference type="RefSeq" id="WP_154239534.1">
    <property type="nucleotide sequence ID" value="NZ_WKPI01000026.1"/>
</dbReference>
<dbReference type="AlphaFoldDB" id="A0A6N7S8S9"/>
<feature type="transmembrane region" description="Helical" evidence="6">
    <location>
        <begin position="276"/>
        <end position="297"/>
    </location>
</feature>
<evidence type="ECO:0000256" key="3">
    <source>
        <dbReference type="ARBA" id="ARBA00022692"/>
    </source>
</evidence>
<feature type="transmembrane region" description="Helical" evidence="6">
    <location>
        <begin position="95"/>
        <end position="123"/>
    </location>
</feature>
<keyword evidence="2" id="KW-1003">Cell membrane</keyword>
<evidence type="ECO:0000313" key="8">
    <source>
        <dbReference type="EMBL" id="MSA90311.1"/>
    </source>
</evidence>
<comment type="subcellular location">
    <subcellularLocation>
        <location evidence="1">Cell membrane</location>
        <topology evidence="1">Multi-pass membrane protein</topology>
    </subcellularLocation>
</comment>
<dbReference type="Proteomes" id="UP000433575">
    <property type="component" value="Unassembled WGS sequence"/>
</dbReference>
<name>A0A6N7S8S9_9FIRM</name>
<keyword evidence="3 6" id="KW-0812">Transmembrane</keyword>
<organism evidence="8 10">
    <name type="scientific">Holdemania massiliensis</name>
    <dbReference type="NCBI Taxonomy" id="1468449"/>
    <lineage>
        <taxon>Bacteria</taxon>
        <taxon>Bacillati</taxon>
        <taxon>Bacillota</taxon>
        <taxon>Erysipelotrichia</taxon>
        <taxon>Erysipelotrichales</taxon>
        <taxon>Erysipelotrichaceae</taxon>
        <taxon>Holdemania</taxon>
    </lineage>
</organism>
<feature type="domain" description="ABC3 transporter permease C-terminal" evidence="7">
    <location>
        <begin position="52"/>
        <end position="144"/>
    </location>
</feature>
<feature type="transmembrane region" description="Helical" evidence="6">
    <location>
        <begin position="317"/>
        <end position="338"/>
    </location>
</feature>
<feature type="transmembrane region" description="Helical" evidence="6">
    <location>
        <begin position="143"/>
        <end position="161"/>
    </location>
</feature>
<feature type="transmembrane region" description="Helical" evidence="6">
    <location>
        <begin position="17"/>
        <end position="40"/>
    </location>
</feature>
<feature type="transmembrane region" description="Helical" evidence="6">
    <location>
        <begin position="194"/>
        <end position="218"/>
    </location>
</feature>
<feature type="transmembrane region" description="Helical" evidence="6">
    <location>
        <begin position="406"/>
        <end position="427"/>
    </location>
</feature>
<evidence type="ECO:0000256" key="1">
    <source>
        <dbReference type="ARBA" id="ARBA00004651"/>
    </source>
</evidence>
<dbReference type="PANTHER" id="PTHR46795">
    <property type="entry name" value="ABC TRANSPORTER PERMEASE-RELATED-RELATED"/>
    <property type="match status" value="1"/>
</dbReference>
<gene>
    <name evidence="9" type="ORF">GKD88_13010</name>
    <name evidence="8" type="ORF">GKE08_13340</name>
</gene>
<accession>A0A6N7S8S9</accession>
<keyword evidence="4 6" id="KW-1133">Transmembrane helix</keyword>
<evidence type="ECO:0000256" key="2">
    <source>
        <dbReference type="ARBA" id="ARBA00022475"/>
    </source>
</evidence>
<proteinExistence type="predicted"/>
<dbReference type="EMBL" id="WKPI01000026">
    <property type="protein sequence ID" value="MSC34041.1"/>
    <property type="molecule type" value="Genomic_DNA"/>
</dbReference>
<feature type="transmembrane region" description="Helical" evidence="6">
    <location>
        <begin position="363"/>
        <end position="386"/>
    </location>
</feature>
<evidence type="ECO:0000256" key="5">
    <source>
        <dbReference type="ARBA" id="ARBA00023136"/>
    </source>
</evidence>